<protein>
    <recommendedName>
        <fullName evidence="4">F-box domain-containing protein</fullName>
    </recommendedName>
</protein>
<feature type="region of interest" description="Disordered" evidence="1">
    <location>
        <begin position="300"/>
        <end position="354"/>
    </location>
</feature>
<evidence type="ECO:0008006" key="4">
    <source>
        <dbReference type="Google" id="ProtNLM"/>
    </source>
</evidence>
<evidence type="ECO:0000256" key="1">
    <source>
        <dbReference type="SAM" id="MobiDB-lite"/>
    </source>
</evidence>
<keyword evidence="3" id="KW-1185">Reference proteome</keyword>
<dbReference type="EMBL" id="CAJNNV010031491">
    <property type="protein sequence ID" value="CAE8636441.1"/>
    <property type="molecule type" value="Genomic_DNA"/>
</dbReference>
<feature type="compositionally biased region" description="Basic and acidic residues" evidence="1">
    <location>
        <begin position="333"/>
        <end position="345"/>
    </location>
</feature>
<dbReference type="PANTHER" id="PTHR48218:SF3">
    <property type="entry name" value="OS07G0170800 PROTEIN"/>
    <property type="match status" value="1"/>
</dbReference>
<organism evidence="2 3">
    <name type="scientific">Polarella glacialis</name>
    <name type="common">Dinoflagellate</name>
    <dbReference type="NCBI Taxonomy" id="89957"/>
    <lineage>
        <taxon>Eukaryota</taxon>
        <taxon>Sar</taxon>
        <taxon>Alveolata</taxon>
        <taxon>Dinophyceae</taxon>
        <taxon>Suessiales</taxon>
        <taxon>Suessiaceae</taxon>
        <taxon>Polarella</taxon>
    </lineage>
</organism>
<evidence type="ECO:0000313" key="2">
    <source>
        <dbReference type="EMBL" id="CAE8636441.1"/>
    </source>
</evidence>
<dbReference type="Proteomes" id="UP000654075">
    <property type="component" value="Unassembled WGS sequence"/>
</dbReference>
<evidence type="ECO:0000313" key="3">
    <source>
        <dbReference type="Proteomes" id="UP000654075"/>
    </source>
</evidence>
<name>A0A813HFI7_POLGL</name>
<dbReference type="PANTHER" id="PTHR48218">
    <property type="entry name" value="F-BOX DOMAIN CONTAINING PROTEIN"/>
    <property type="match status" value="1"/>
</dbReference>
<feature type="compositionally biased region" description="Acidic residues" evidence="1">
    <location>
        <begin position="306"/>
        <end position="332"/>
    </location>
</feature>
<dbReference type="OrthoDB" id="3219396at2759"/>
<accession>A0A813HFI7</accession>
<dbReference type="InterPro" id="IPR036047">
    <property type="entry name" value="F-box-like_dom_sf"/>
</dbReference>
<dbReference type="AlphaFoldDB" id="A0A813HFI7"/>
<reference evidence="2" key="1">
    <citation type="submission" date="2021-02" db="EMBL/GenBank/DDBJ databases">
        <authorList>
            <person name="Dougan E. K."/>
            <person name="Rhodes N."/>
            <person name="Thang M."/>
            <person name="Chan C."/>
        </authorList>
    </citation>
    <scope>NUCLEOTIDE SEQUENCE</scope>
</reference>
<sequence>MDPGASLINSPVFHFSDPVQRGLIVRSLVSGDPIQRHRVALPALPEAYEFDSGFFLGSRGAPDRQPALQRPTPTYELGGRLVRQNVKGQARYAPCPGSSHAGRSQCLLWLDEDVVSRVFTNFDAATLMCSLAPCSRFMRRLAELNQVWQELFQLLCSSRAYIPKKLKELQAVPAMPAGTIRDVYKASCLDARRNEITAEEICAFTWNFHWKRGGRVHVGPLLDARLRDPWWTRSGPAQKVQFLADGSVKHVGPGAVPRYMWQLFQEAGALVCRRAPNWGFVLESSRAVFTSFPMPARGECPKLEYDLEETEDEAESGEEEDEESGEEEDDEAERQRVERRGRREVEDEESDESV</sequence>
<dbReference type="SUPFAM" id="SSF81383">
    <property type="entry name" value="F-box domain"/>
    <property type="match status" value="1"/>
</dbReference>
<gene>
    <name evidence="2" type="ORF">PGLA1383_LOCUS51901</name>
</gene>
<comment type="caution">
    <text evidence="2">The sequence shown here is derived from an EMBL/GenBank/DDBJ whole genome shotgun (WGS) entry which is preliminary data.</text>
</comment>
<proteinExistence type="predicted"/>